<dbReference type="Gene3D" id="3.20.20.80">
    <property type="entry name" value="Glycosidases"/>
    <property type="match status" value="1"/>
</dbReference>
<feature type="compositionally biased region" description="Basic and acidic residues" evidence="4">
    <location>
        <begin position="185"/>
        <end position="198"/>
    </location>
</feature>
<dbReference type="SUPFAM" id="SSF51445">
    <property type="entry name" value="(Trans)glycosidases"/>
    <property type="match status" value="1"/>
</dbReference>
<keyword evidence="8" id="KW-1185">Reference proteome</keyword>
<evidence type="ECO:0000259" key="6">
    <source>
        <dbReference type="Pfam" id="PF00150"/>
    </source>
</evidence>
<reference evidence="7 8" key="1">
    <citation type="submission" date="2018-08" db="EMBL/GenBank/DDBJ databases">
        <authorList>
            <person name="Khan S.A."/>
            <person name="Jeon C.O."/>
            <person name="Chun B.H."/>
            <person name="Jeong S.E."/>
        </authorList>
    </citation>
    <scope>NUCLEOTIDE SEQUENCE [LARGE SCALE GENOMIC DNA]</scope>
    <source>
        <strain evidence="7 8">S-16</strain>
    </source>
</reference>
<dbReference type="EMBL" id="QUSW01000001">
    <property type="protein sequence ID" value="RQP26521.1"/>
    <property type="molecule type" value="Genomic_DNA"/>
</dbReference>
<evidence type="ECO:0000256" key="5">
    <source>
        <dbReference type="SAM" id="SignalP"/>
    </source>
</evidence>
<gene>
    <name evidence="7" type="ORF">DZC73_05815</name>
</gene>
<feature type="chain" id="PRO_5018014375" description="Glycoside hydrolase family 5 domain-containing protein" evidence="5">
    <location>
        <begin position="23"/>
        <end position="205"/>
    </location>
</feature>
<feature type="signal peptide" evidence="5">
    <location>
        <begin position="1"/>
        <end position="22"/>
    </location>
</feature>
<dbReference type="InterPro" id="IPR001547">
    <property type="entry name" value="Glyco_hydro_5"/>
</dbReference>
<dbReference type="Pfam" id="PF00150">
    <property type="entry name" value="Cellulase"/>
    <property type="match status" value="1"/>
</dbReference>
<protein>
    <recommendedName>
        <fullName evidence="6">Glycoside hydrolase family 5 domain-containing protein</fullName>
    </recommendedName>
</protein>
<dbReference type="GO" id="GO:0004553">
    <property type="term" value="F:hydrolase activity, hydrolyzing O-glycosyl compounds"/>
    <property type="evidence" value="ECO:0007669"/>
    <property type="project" value="InterPro"/>
</dbReference>
<keyword evidence="5" id="KW-0732">Signal</keyword>
<keyword evidence="2 3" id="KW-0326">Glycosidase</keyword>
<dbReference type="GO" id="GO:0000272">
    <property type="term" value="P:polysaccharide catabolic process"/>
    <property type="evidence" value="ECO:0007669"/>
    <property type="project" value="InterPro"/>
</dbReference>
<comment type="caution">
    <text evidence="7">The sequence shown here is derived from an EMBL/GenBank/DDBJ whole genome shotgun (WGS) entry which is preliminary data.</text>
</comment>
<accession>A0A3N7HZH3</accession>
<evidence type="ECO:0000256" key="4">
    <source>
        <dbReference type="SAM" id="MobiDB-lite"/>
    </source>
</evidence>
<feature type="domain" description="Glycoside hydrolase family 5" evidence="6">
    <location>
        <begin position="86"/>
        <end position="163"/>
    </location>
</feature>
<dbReference type="OrthoDB" id="9800955at2"/>
<evidence type="ECO:0000313" key="7">
    <source>
        <dbReference type="EMBL" id="RQP26521.1"/>
    </source>
</evidence>
<comment type="similarity">
    <text evidence="3">Belongs to the glycosyl hydrolase 5 (cellulase A) family.</text>
</comment>
<dbReference type="AlphaFoldDB" id="A0A3N7HZH3"/>
<dbReference type="Proteomes" id="UP000267464">
    <property type="component" value="Unassembled WGS sequence"/>
</dbReference>
<evidence type="ECO:0000256" key="3">
    <source>
        <dbReference type="RuleBase" id="RU361153"/>
    </source>
</evidence>
<evidence type="ECO:0000256" key="1">
    <source>
        <dbReference type="ARBA" id="ARBA00022801"/>
    </source>
</evidence>
<dbReference type="InterPro" id="IPR017853">
    <property type="entry name" value="GH"/>
</dbReference>
<organism evidence="7 8">
    <name type="scientific">Piscinibacter terrae</name>
    <dbReference type="NCBI Taxonomy" id="2496871"/>
    <lineage>
        <taxon>Bacteria</taxon>
        <taxon>Pseudomonadati</taxon>
        <taxon>Pseudomonadota</taxon>
        <taxon>Betaproteobacteria</taxon>
        <taxon>Burkholderiales</taxon>
        <taxon>Sphaerotilaceae</taxon>
        <taxon>Piscinibacter</taxon>
    </lineage>
</organism>
<sequence length="205" mass="22192">MLLLPWKKWLPPWLLRPLSVMARLGLCIAVASCAAVKAPNDPSFSLDSFPPMAAGAAPGASEQAWAVAKSLGRGVNFGNMLEAPTEGAWGIRVEDSFYDKVVEAGFQSVRLPVRWSNHASLDAQAHIDEGFGKRVDAVIDELLKRHLTVIVNMHHYRQLDGDALDSGARRASLAGRAPVQPQAGCDDRSDAMEQREGLEPADLAQ</sequence>
<feature type="region of interest" description="Disordered" evidence="4">
    <location>
        <begin position="170"/>
        <end position="205"/>
    </location>
</feature>
<name>A0A3N7HZH3_9BURK</name>
<evidence type="ECO:0000313" key="8">
    <source>
        <dbReference type="Proteomes" id="UP000267464"/>
    </source>
</evidence>
<evidence type="ECO:0000256" key="2">
    <source>
        <dbReference type="ARBA" id="ARBA00023295"/>
    </source>
</evidence>
<keyword evidence="1 3" id="KW-0378">Hydrolase</keyword>
<reference evidence="7 8" key="2">
    <citation type="submission" date="2018-12" db="EMBL/GenBank/DDBJ databases">
        <title>Rhizobacter gummiphilus sp. nov., a rubber-degrading bacterium isolated from the soil of a botanical garden in Japan.</title>
        <authorList>
            <person name="Shunsuke S.S."/>
        </authorList>
    </citation>
    <scope>NUCLEOTIDE SEQUENCE [LARGE SCALE GENOMIC DNA]</scope>
    <source>
        <strain evidence="7 8">S-16</strain>
    </source>
</reference>
<proteinExistence type="inferred from homology"/>